<sequence length="87" mass="10295">MSNKLKVDLSDVIECIEFEGELLQHYYNKNTGVIMYIEDSSTATYKADDIHNLDNFEEWEKELILSLHDFRENPNDYIQLPSHEDIN</sequence>
<feature type="non-terminal residue" evidence="1">
    <location>
        <position position="87"/>
    </location>
</feature>
<protein>
    <recommendedName>
        <fullName evidence="3">Phage protein</fullName>
    </recommendedName>
</protein>
<evidence type="ECO:0000313" key="2">
    <source>
        <dbReference type="Proteomes" id="UP000767334"/>
    </source>
</evidence>
<dbReference type="Proteomes" id="UP000767334">
    <property type="component" value="Unassembled WGS sequence"/>
</dbReference>
<evidence type="ECO:0008006" key="3">
    <source>
        <dbReference type="Google" id="ProtNLM"/>
    </source>
</evidence>
<evidence type="ECO:0000313" key="1">
    <source>
        <dbReference type="EMBL" id="MBM6820902.1"/>
    </source>
</evidence>
<comment type="caution">
    <text evidence="1">The sequence shown here is derived from an EMBL/GenBank/DDBJ whole genome shotgun (WGS) entry which is preliminary data.</text>
</comment>
<accession>A0ABS2FL57</accession>
<keyword evidence="2" id="KW-1185">Reference proteome</keyword>
<dbReference type="EMBL" id="JACJLL010000195">
    <property type="protein sequence ID" value="MBM6820902.1"/>
    <property type="molecule type" value="Genomic_DNA"/>
</dbReference>
<proteinExistence type="predicted"/>
<name>A0ABS2FL57_9CLOT</name>
<gene>
    <name evidence="1" type="ORF">H6A19_16420</name>
</gene>
<organism evidence="1 2">
    <name type="scientific">Clostridium saudiense</name>
    <dbReference type="NCBI Taxonomy" id="1414720"/>
    <lineage>
        <taxon>Bacteria</taxon>
        <taxon>Bacillati</taxon>
        <taxon>Bacillota</taxon>
        <taxon>Clostridia</taxon>
        <taxon>Eubacteriales</taxon>
        <taxon>Clostridiaceae</taxon>
        <taxon>Clostridium</taxon>
    </lineage>
</organism>
<reference evidence="1 2" key="1">
    <citation type="journal article" date="2021" name="Sci. Rep.">
        <title>The distribution of antibiotic resistance genes in chicken gut microbiota commensals.</title>
        <authorList>
            <person name="Juricova H."/>
            <person name="Matiasovicova J."/>
            <person name="Kubasova T."/>
            <person name="Cejkova D."/>
            <person name="Rychlik I."/>
        </authorList>
    </citation>
    <scope>NUCLEOTIDE SEQUENCE [LARGE SCALE GENOMIC DNA]</scope>
    <source>
        <strain evidence="1 2">An435</strain>
    </source>
</reference>